<keyword evidence="3" id="KW-1185">Reference proteome</keyword>
<protein>
    <submittedName>
        <fullName evidence="2">Uncharacterized protein</fullName>
    </submittedName>
</protein>
<sequence>MSGLESARYAEVGAEYAKLSGLLIQQRTARRVAGAAAGQEWDELSRLAQRALDLLDPLLGAARLLATTPASVATSAPAARRTVQGPAAGPGSRSTRVRTATTPPATTPPAPRAATKRS</sequence>
<feature type="compositionally biased region" description="Low complexity" evidence="1">
    <location>
        <begin position="92"/>
        <end position="104"/>
    </location>
</feature>
<evidence type="ECO:0000313" key="3">
    <source>
        <dbReference type="Proteomes" id="UP001324287"/>
    </source>
</evidence>
<evidence type="ECO:0000256" key="1">
    <source>
        <dbReference type="SAM" id="MobiDB-lite"/>
    </source>
</evidence>
<feature type="region of interest" description="Disordered" evidence="1">
    <location>
        <begin position="70"/>
        <end position="118"/>
    </location>
</feature>
<dbReference type="RefSeq" id="WP_324277548.1">
    <property type="nucleotide sequence ID" value="NZ_CP141261.1"/>
</dbReference>
<dbReference type="EMBL" id="CP141261">
    <property type="protein sequence ID" value="WRL66232.1"/>
    <property type="molecule type" value="Genomic_DNA"/>
</dbReference>
<evidence type="ECO:0000313" key="2">
    <source>
        <dbReference type="EMBL" id="WRL66232.1"/>
    </source>
</evidence>
<name>A0ABZ1B604_9ACTN</name>
<feature type="compositionally biased region" description="Low complexity" evidence="1">
    <location>
        <begin position="70"/>
        <end position="83"/>
    </location>
</feature>
<organism evidence="2 3">
    <name type="scientific">Blastococcus brunescens</name>
    <dbReference type="NCBI Taxonomy" id="1564165"/>
    <lineage>
        <taxon>Bacteria</taxon>
        <taxon>Bacillati</taxon>
        <taxon>Actinomycetota</taxon>
        <taxon>Actinomycetes</taxon>
        <taxon>Geodermatophilales</taxon>
        <taxon>Geodermatophilaceae</taxon>
        <taxon>Blastococcus</taxon>
    </lineage>
</organism>
<accession>A0ABZ1B604</accession>
<proteinExistence type="predicted"/>
<reference evidence="2 3" key="1">
    <citation type="submission" date="2023-12" db="EMBL/GenBank/DDBJ databases">
        <title>Blastococcus brunescens sp. nov., an actonobacterium isolated from sandstone collected in sahara desert.</title>
        <authorList>
            <person name="Gtari M."/>
            <person name="Ghodhbane F."/>
        </authorList>
    </citation>
    <scope>NUCLEOTIDE SEQUENCE [LARGE SCALE GENOMIC DNA]</scope>
    <source>
        <strain evidence="2 3">BMG 8361</strain>
    </source>
</reference>
<gene>
    <name evidence="2" type="ORF">U6N30_12605</name>
</gene>
<dbReference type="Proteomes" id="UP001324287">
    <property type="component" value="Chromosome"/>
</dbReference>